<feature type="transmembrane region" description="Helical" evidence="1">
    <location>
        <begin position="212"/>
        <end position="231"/>
    </location>
</feature>
<accession>X6MCD8</accession>
<protein>
    <submittedName>
        <fullName evidence="3">Uncharacterized protein</fullName>
    </submittedName>
</protein>
<evidence type="ECO:0000256" key="2">
    <source>
        <dbReference type="SAM" id="SignalP"/>
    </source>
</evidence>
<dbReference type="AlphaFoldDB" id="X6MCD8"/>
<proteinExistence type="predicted"/>
<keyword evidence="1" id="KW-0812">Transmembrane</keyword>
<keyword evidence="4" id="KW-1185">Reference proteome</keyword>
<evidence type="ECO:0000256" key="1">
    <source>
        <dbReference type="SAM" id="Phobius"/>
    </source>
</evidence>
<keyword evidence="2" id="KW-0732">Signal</keyword>
<dbReference type="Proteomes" id="UP000023152">
    <property type="component" value="Unassembled WGS sequence"/>
</dbReference>
<name>X6MCD8_RETFI</name>
<dbReference type="EMBL" id="ASPP01022771">
    <property type="protein sequence ID" value="ETO11107.1"/>
    <property type="molecule type" value="Genomic_DNA"/>
</dbReference>
<reference evidence="3 4" key="1">
    <citation type="journal article" date="2013" name="Curr. Biol.">
        <title>The Genome of the Foraminiferan Reticulomyxa filosa.</title>
        <authorList>
            <person name="Glockner G."/>
            <person name="Hulsmann N."/>
            <person name="Schleicher M."/>
            <person name="Noegel A.A."/>
            <person name="Eichinger L."/>
            <person name="Gallinger C."/>
            <person name="Pawlowski J."/>
            <person name="Sierra R."/>
            <person name="Euteneuer U."/>
            <person name="Pillet L."/>
            <person name="Moustafa A."/>
            <person name="Platzer M."/>
            <person name="Groth M."/>
            <person name="Szafranski K."/>
            <person name="Schliwa M."/>
        </authorList>
    </citation>
    <scope>NUCLEOTIDE SEQUENCE [LARGE SCALE GENOMIC DNA]</scope>
</reference>
<evidence type="ECO:0000313" key="4">
    <source>
        <dbReference type="Proteomes" id="UP000023152"/>
    </source>
</evidence>
<feature type="signal peptide" evidence="2">
    <location>
        <begin position="1"/>
        <end position="24"/>
    </location>
</feature>
<gene>
    <name evidence="3" type="ORF">RFI_26269</name>
</gene>
<keyword evidence="1" id="KW-0472">Membrane</keyword>
<organism evidence="3 4">
    <name type="scientific">Reticulomyxa filosa</name>
    <dbReference type="NCBI Taxonomy" id="46433"/>
    <lineage>
        <taxon>Eukaryota</taxon>
        <taxon>Sar</taxon>
        <taxon>Rhizaria</taxon>
        <taxon>Retaria</taxon>
        <taxon>Foraminifera</taxon>
        <taxon>Monothalamids</taxon>
        <taxon>Reticulomyxidae</taxon>
        <taxon>Reticulomyxa</taxon>
    </lineage>
</organism>
<sequence>MANLFSLALTFGLVFSSLSSMTAASLQLTNDCNYVFFQAPYSVDVCWERQDSTGKESSVKFICNTEKNITFQKWEKASCSGSPSEEKSLNDFANDNNIPTSSLKWKCDGTKSAEECGAYRREYNFSSSAKSCKDWNGFFELTYVLNTCVGYNSSGTNESIALTCANDNITLFFFDNYDCTPSPLSYNESHGSVCGGTSGDYYKTDVRCSISAASPVSVSIALLFAIISLVFS</sequence>
<keyword evidence="1" id="KW-1133">Transmembrane helix</keyword>
<evidence type="ECO:0000313" key="3">
    <source>
        <dbReference type="EMBL" id="ETO11107.1"/>
    </source>
</evidence>
<comment type="caution">
    <text evidence="3">The sequence shown here is derived from an EMBL/GenBank/DDBJ whole genome shotgun (WGS) entry which is preliminary data.</text>
</comment>
<feature type="chain" id="PRO_5004974845" evidence="2">
    <location>
        <begin position="25"/>
        <end position="232"/>
    </location>
</feature>